<keyword evidence="3" id="KW-1185">Reference proteome</keyword>
<evidence type="ECO:0000313" key="2">
    <source>
        <dbReference type="EMBL" id="BDZ76351.1"/>
    </source>
</evidence>
<dbReference type="RefSeq" id="WP_230107186.1">
    <property type="nucleotide sequence ID" value="NZ_AP024845.1"/>
</dbReference>
<dbReference type="PANTHER" id="PTHR18964:SF149">
    <property type="entry name" value="BIFUNCTIONAL UDP-N-ACETYLGLUCOSAMINE 2-EPIMERASE_N-ACETYLMANNOSAMINE KINASE"/>
    <property type="match status" value="1"/>
</dbReference>
<dbReference type="PANTHER" id="PTHR18964">
    <property type="entry name" value="ROK (REPRESSOR, ORF, KINASE) FAMILY"/>
    <property type="match status" value="1"/>
</dbReference>
<evidence type="ECO:0000313" key="3">
    <source>
        <dbReference type="Proteomes" id="UP001305815"/>
    </source>
</evidence>
<dbReference type="EMBL" id="AP027742">
    <property type="protein sequence ID" value="BDZ76351.1"/>
    <property type="molecule type" value="Genomic_DNA"/>
</dbReference>
<dbReference type="InterPro" id="IPR000600">
    <property type="entry name" value="ROK"/>
</dbReference>
<sequence length="390" mass="44227">MKGNASNIQVKQLNRNRVFRYINSREKTSMPEIAMALHISTPTVLSIVNELEKRQMVEVNGEFESTGGRKAKILTAVRNSRYAVGLDITANHVSITYTDLSGRALNHRRIRKPFVYSDDYFAELARLTEEFVKEWDVPPEKIEGMGISMPAIINSREQIITNSHALGVYNVSCRSWTEKMPYRCDLVNDANAAAVTEISGRRIPGNMVYFSLSNTVGGAALFRDDLGRIKFWSPWQGDTYSLYEGDNWRSCEFGHMVIHPGGERCYCGKEGCVDAYCSALKLADRTEGNLERFFLEMEAGNEEFQKVWEEYLQNLAIAVDNLRMCFDCRVVLGGYVGSNISPYIDRIRRLAAEKNIFEKDGSYIDACRYQKEASALGAAILQIERYIDTI</sequence>
<proteinExistence type="inferred from homology"/>
<comment type="similarity">
    <text evidence="1">Belongs to the ROK (NagC/XylR) family.</text>
</comment>
<protein>
    <submittedName>
        <fullName evidence="2">ArsR family transcriptional regulator</fullName>
    </submittedName>
</protein>
<name>A0ABN6YT95_9FIRM</name>
<dbReference type="Proteomes" id="UP001305815">
    <property type="component" value="Chromosome"/>
</dbReference>
<accession>A0ABN6YT95</accession>
<reference evidence="3" key="1">
    <citation type="journal article" date="2023" name="Int. J. Syst. Evol. Microbiol.">
        <title>Claveliimonas bilis gen. nov., sp. nov., deoxycholic acid-producing bacteria isolated from human faeces, and reclassification of Sellimonas monacensis Zenner et al. 2021 as Claveliimonas monacensis comb. nov.</title>
        <authorList>
            <person name="Hisatomi A."/>
            <person name="Kastawa N.W.E.P.G."/>
            <person name="Song I."/>
            <person name="Ohkuma M."/>
            <person name="Fukiya S."/>
            <person name="Sakamoto M."/>
        </authorList>
    </citation>
    <scope>NUCLEOTIDE SEQUENCE [LARGE SCALE GENOMIC DNA]</scope>
    <source>
        <strain evidence="3">12BBH14</strain>
    </source>
</reference>
<gene>
    <name evidence="2" type="primary">xylR</name>
    <name evidence="2" type="ORF">Lac1_05340</name>
</gene>
<organism evidence="2 3">
    <name type="scientific">Claveliimonas bilis</name>
    <dbReference type="NCBI Taxonomy" id="3028070"/>
    <lineage>
        <taxon>Bacteria</taxon>
        <taxon>Bacillati</taxon>
        <taxon>Bacillota</taxon>
        <taxon>Clostridia</taxon>
        <taxon>Lachnospirales</taxon>
        <taxon>Lachnospiraceae</taxon>
        <taxon>Claveliimonas</taxon>
    </lineage>
</organism>
<dbReference type="Pfam" id="PF00480">
    <property type="entry name" value="ROK"/>
    <property type="match status" value="2"/>
</dbReference>
<evidence type="ECO:0000256" key="1">
    <source>
        <dbReference type="ARBA" id="ARBA00006479"/>
    </source>
</evidence>